<organism evidence="11">
    <name type="scientific">Puccinia triticina (isolate 1-1 / race 1 (BBBD))</name>
    <name type="common">Brown leaf rust fungus</name>
    <dbReference type="NCBI Taxonomy" id="630390"/>
    <lineage>
        <taxon>Eukaryota</taxon>
        <taxon>Fungi</taxon>
        <taxon>Dikarya</taxon>
        <taxon>Basidiomycota</taxon>
        <taxon>Pucciniomycotina</taxon>
        <taxon>Pucciniomycetes</taxon>
        <taxon>Pucciniales</taxon>
        <taxon>Pucciniaceae</taxon>
        <taxon>Puccinia</taxon>
    </lineage>
</organism>
<name>A0A180H1B4_PUCT1</name>
<evidence type="ECO:0000313" key="12">
    <source>
        <dbReference type="EnsemblFungi" id="PTTG_25635-t43_1-p1"/>
    </source>
</evidence>
<evidence type="ECO:0000259" key="10">
    <source>
        <dbReference type="PROSITE" id="PS51910"/>
    </source>
</evidence>
<dbReference type="GO" id="GO:0000272">
    <property type="term" value="P:polysaccharide catabolic process"/>
    <property type="evidence" value="ECO:0007669"/>
    <property type="project" value="UniProtKB-KW"/>
</dbReference>
<dbReference type="EMBL" id="ADAS02000007">
    <property type="protein sequence ID" value="OAV98368.1"/>
    <property type="molecule type" value="Genomic_DNA"/>
</dbReference>
<keyword evidence="13" id="KW-1185">Reference proteome</keyword>
<dbReference type="OrthoDB" id="73875at2759"/>
<dbReference type="STRING" id="630390.A0A180H1B4"/>
<comment type="similarity">
    <text evidence="8">Belongs to the glycosyl hydrolase 18 family.</text>
</comment>
<feature type="domain" description="GH18" evidence="10">
    <location>
        <begin position="28"/>
        <end position="192"/>
    </location>
</feature>
<dbReference type="PANTHER" id="PTHR11177">
    <property type="entry name" value="CHITINASE"/>
    <property type="match status" value="1"/>
</dbReference>
<comment type="catalytic activity">
    <reaction evidence="1">
        <text>Random endo-hydrolysis of N-acetyl-beta-D-glucosaminide (1-&gt;4)-beta-linkages in chitin and chitodextrins.</text>
        <dbReference type="EC" id="3.2.1.14"/>
    </reaction>
</comment>
<evidence type="ECO:0000256" key="3">
    <source>
        <dbReference type="ARBA" id="ARBA00023024"/>
    </source>
</evidence>
<reference evidence="12 13" key="3">
    <citation type="journal article" date="2017" name="G3 (Bethesda)">
        <title>Comparative analysis highlights variable genome content of wheat rusts and divergence of the mating loci.</title>
        <authorList>
            <person name="Cuomo C.A."/>
            <person name="Bakkeren G."/>
            <person name="Khalil H.B."/>
            <person name="Panwar V."/>
            <person name="Joly D."/>
            <person name="Linning R."/>
            <person name="Sakthikumar S."/>
            <person name="Song X."/>
            <person name="Adiconis X."/>
            <person name="Fan L."/>
            <person name="Goldberg J.M."/>
            <person name="Levin J.Z."/>
            <person name="Young S."/>
            <person name="Zeng Q."/>
            <person name="Anikster Y."/>
            <person name="Bruce M."/>
            <person name="Wang M."/>
            <person name="Yin C."/>
            <person name="McCallum B."/>
            <person name="Szabo L.J."/>
            <person name="Hulbert S."/>
            <person name="Chen X."/>
            <person name="Fellers J.P."/>
        </authorList>
    </citation>
    <scope>NUCLEOTIDE SEQUENCE</scope>
    <source>
        <strain evidence="13">Isolate 1-1 / race 1 (BBBD)</strain>
        <strain evidence="12">isolate 1-1 / race 1 (BBBD)</strain>
    </source>
</reference>
<sequence>MLAIIALFVALNLLSGTDALVVRAEPKSTISVYYPGYHSTLLPPDSIPWDLYTHLDYFVATTGSEASEDLKIENEENLKAVVAGAKSHGVSVSLTVGGWTGSKYFSKLVADEDSRKTFAQTFLRAVKKYDFDGIDIDWEYPGVPGNDGNIISKDDSANYLKFLQTLRQVLVPRPGFLRRSLYMVLWVRTAII</sequence>
<dbReference type="InterPro" id="IPR001223">
    <property type="entry name" value="Glyco_hydro18_cat"/>
</dbReference>
<proteinExistence type="inferred from homology"/>
<keyword evidence="4" id="KW-0119">Carbohydrate metabolism</keyword>
<dbReference type="Gene3D" id="3.20.20.80">
    <property type="entry name" value="Glycosidases"/>
    <property type="match status" value="1"/>
</dbReference>
<dbReference type="AlphaFoldDB" id="A0A180H1B4"/>
<keyword evidence="3" id="KW-0146">Chitin degradation</keyword>
<dbReference type="VEuPathDB" id="FungiDB:PTTG_25635"/>
<dbReference type="PROSITE" id="PS01095">
    <property type="entry name" value="GH18_1"/>
    <property type="match status" value="1"/>
</dbReference>
<protein>
    <submittedName>
        <fullName evidence="12">Chitinase</fullName>
    </submittedName>
</protein>
<feature type="chain" id="PRO_5008110513" evidence="9">
    <location>
        <begin position="20"/>
        <end position="192"/>
    </location>
</feature>
<evidence type="ECO:0000256" key="2">
    <source>
        <dbReference type="ARBA" id="ARBA00022801"/>
    </source>
</evidence>
<dbReference type="GO" id="GO:0006032">
    <property type="term" value="P:chitin catabolic process"/>
    <property type="evidence" value="ECO:0007669"/>
    <property type="project" value="UniProtKB-KW"/>
</dbReference>
<evidence type="ECO:0000256" key="8">
    <source>
        <dbReference type="RuleBase" id="RU004453"/>
    </source>
</evidence>
<keyword evidence="6" id="KW-0624">Polysaccharide degradation</keyword>
<reference evidence="11" key="1">
    <citation type="submission" date="2009-11" db="EMBL/GenBank/DDBJ databases">
        <authorList>
            <consortium name="The Broad Institute Genome Sequencing Platform"/>
            <person name="Ward D."/>
            <person name="Feldgarden M."/>
            <person name="Earl A."/>
            <person name="Young S.K."/>
            <person name="Zeng Q."/>
            <person name="Koehrsen M."/>
            <person name="Alvarado L."/>
            <person name="Berlin A."/>
            <person name="Bochicchio J."/>
            <person name="Borenstein D."/>
            <person name="Chapman S.B."/>
            <person name="Chen Z."/>
            <person name="Engels R."/>
            <person name="Freedman E."/>
            <person name="Gellesch M."/>
            <person name="Goldberg J."/>
            <person name="Griggs A."/>
            <person name="Gujja S."/>
            <person name="Heilman E."/>
            <person name="Heiman D."/>
            <person name="Hepburn T."/>
            <person name="Howarth C."/>
            <person name="Jen D."/>
            <person name="Larson L."/>
            <person name="Lewis B."/>
            <person name="Mehta T."/>
            <person name="Park D."/>
            <person name="Pearson M."/>
            <person name="Roberts A."/>
            <person name="Saif S."/>
            <person name="Shea T."/>
            <person name="Shenoy N."/>
            <person name="Sisk P."/>
            <person name="Stolte C."/>
            <person name="Sykes S."/>
            <person name="Thomson T."/>
            <person name="Walk T."/>
            <person name="White J."/>
            <person name="Yandava C."/>
            <person name="Izard J."/>
            <person name="Baranova O.V."/>
            <person name="Blanton J.M."/>
            <person name="Tanner A.C."/>
            <person name="Dewhirst F.E."/>
            <person name="Haas B."/>
            <person name="Nusbaum C."/>
            <person name="Birren B."/>
        </authorList>
    </citation>
    <scope>NUCLEOTIDE SEQUENCE [LARGE SCALE GENOMIC DNA]</scope>
    <source>
        <strain evidence="11">1-1 BBBD Race 1</strain>
    </source>
</reference>
<accession>A0A180H1B4</accession>
<feature type="signal peptide" evidence="9">
    <location>
        <begin position="1"/>
        <end position="19"/>
    </location>
</feature>
<keyword evidence="2 7" id="KW-0378">Hydrolase</keyword>
<keyword evidence="5 7" id="KW-0326">Glycosidase</keyword>
<reference evidence="12" key="4">
    <citation type="submission" date="2025-05" db="UniProtKB">
        <authorList>
            <consortium name="EnsemblFungi"/>
        </authorList>
    </citation>
    <scope>IDENTIFICATION</scope>
    <source>
        <strain evidence="12">isolate 1-1 / race 1 (BBBD)</strain>
    </source>
</reference>
<dbReference type="InterPro" id="IPR017853">
    <property type="entry name" value="GH"/>
</dbReference>
<dbReference type="InterPro" id="IPR050314">
    <property type="entry name" value="Glycosyl_Hydrlase_18"/>
</dbReference>
<gene>
    <name evidence="11" type="ORF">PTTG_25635</name>
</gene>
<reference evidence="11" key="2">
    <citation type="submission" date="2016-05" db="EMBL/GenBank/DDBJ databases">
        <title>Comparative analysis highlights variable genome content of wheat rusts and divergence of the mating loci.</title>
        <authorList>
            <person name="Cuomo C.A."/>
            <person name="Bakkeren G."/>
            <person name="Szabo L."/>
            <person name="Khalil H."/>
            <person name="Joly D."/>
            <person name="Goldberg J."/>
            <person name="Young S."/>
            <person name="Zeng Q."/>
            <person name="Fellers J."/>
        </authorList>
    </citation>
    <scope>NUCLEOTIDE SEQUENCE [LARGE SCALE GENOMIC DNA]</scope>
    <source>
        <strain evidence="11">1-1 BBBD Race 1</strain>
    </source>
</reference>
<dbReference type="EnsemblFungi" id="PTTG_25635-t43_1">
    <property type="protein sequence ID" value="PTTG_25635-t43_1-p1"/>
    <property type="gene ID" value="PTTG_25635"/>
</dbReference>
<dbReference type="Pfam" id="PF00704">
    <property type="entry name" value="Glyco_hydro_18"/>
    <property type="match status" value="1"/>
</dbReference>
<dbReference type="GO" id="GO:0008061">
    <property type="term" value="F:chitin binding"/>
    <property type="evidence" value="ECO:0007669"/>
    <property type="project" value="TreeGrafter"/>
</dbReference>
<keyword evidence="9" id="KW-0732">Signal</keyword>
<evidence type="ECO:0000313" key="11">
    <source>
        <dbReference type="EMBL" id="OAV98368.1"/>
    </source>
</evidence>
<evidence type="ECO:0000256" key="6">
    <source>
        <dbReference type="ARBA" id="ARBA00023326"/>
    </source>
</evidence>
<evidence type="ECO:0000256" key="5">
    <source>
        <dbReference type="ARBA" id="ARBA00023295"/>
    </source>
</evidence>
<evidence type="ECO:0000256" key="9">
    <source>
        <dbReference type="SAM" id="SignalP"/>
    </source>
</evidence>
<evidence type="ECO:0000313" key="13">
    <source>
        <dbReference type="Proteomes" id="UP000005240"/>
    </source>
</evidence>
<evidence type="ECO:0000256" key="7">
    <source>
        <dbReference type="RuleBase" id="RU000489"/>
    </source>
</evidence>
<dbReference type="InterPro" id="IPR001579">
    <property type="entry name" value="Glyco_hydro_18_chit_AS"/>
</dbReference>
<evidence type="ECO:0000256" key="1">
    <source>
        <dbReference type="ARBA" id="ARBA00000822"/>
    </source>
</evidence>
<dbReference type="GO" id="GO:0005576">
    <property type="term" value="C:extracellular region"/>
    <property type="evidence" value="ECO:0007669"/>
    <property type="project" value="TreeGrafter"/>
</dbReference>
<evidence type="ECO:0000256" key="4">
    <source>
        <dbReference type="ARBA" id="ARBA00023277"/>
    </source>
</evidence>
<dbReference type="SUPFAM" id="SSF51445">
    <property type="entry name" value="(Trans)glycosidases"/>
    <property type="match status" value="1"/>
</dbReference>
<dbReference type="Proteomes" id="UP000005240">
    <property type="component" value="Unassembled WGS sequence"/>
</dbReference>
<dbReference type="PANTHER" id="PTHR11177:SF317">
    <property type="entry name" value="CHITINASE 12-RELATED"/>
    <property type="match status" value="1"/>
</dbReference>
<dbReference type="GO" id="GO:0008843">
    <property type="term" value="F:endochitinase activity"/>
    <property type="evidence" value="ECO:0007669"/>
    <property type="project" value="UniProtKB-EC"/>
</dbReference>
<dbReference type="PROSITE" id="PS51910">
    <property type="entry name" value="GH18_2"/>
    <property type="match status" value="1"/>
</dbReference>